<gene>
    <name evidence="6" type="ordered locus">Taci_1382</name>
</gene>
<dbReference type="PRINTS" id="PR00455">
    <property type="entry name" value="HTHTETR"/>
</dbReference>
<dbReference type="InterPro" id="IPR001647">
    <property type="entry name" value="HTH_TetR"/>
</dbReference>
<dbReference type="PATRIC" id="fig|525903.6.peg.1383"/>
<reference evidence="6 7" key="1">
    <citation type="journal article" date="2009" name="Stand. Genomic Sci.">
        <title>Complete genome sequence of Thermanaerovibrio acidaminovorans type strain (Su883).</title>
        <authorList>
            <person name="Chovatia M."/>
            <person name="Sikorski J."/>
            <person name="Schroder M."/>
            <person name="Lapidus A."/>
            <person name="Nolan M."/>
            <person name="Tice H."/>
            <person name="Glavina Del Rio T."/>
            <person name="Copeland A."/>
            <person name="Cheng J.F."/>
            <person name="Lucas S."/>
            <person name="Chen F."/>
            <person name="Bruce D."/>
            <person name="Goodwin L."/>
            <person name="Pitluck S."/>
            <person name="Ivanova N."/>
            <person name="Mavromatis K."/>
            <person name="Ovchinnikova G."/>
            <person name="Pati A."/>
            <person name="Chen A."/>
            <person name="Palaniappan K."/>
            <person name="Land M."/>
            <person name="Hauser L."/>
            <person name="Chang Y.J."/>
            <person name="Jeffries C.D."/>
            <person name="Chain P."/>
            <person name="Saunders E."/>
            <person name="Detter J.C."/>
            <person name="Brettin T."/>
            <person name="Rohde M."/>
            <person name="Goker M."/>
            <person name="Spring S."/>
            <person name="Bristow J."/>
            <person name="Markowitz V."/>
            <person name="Hugenholtz P."/>
            <person name="Kyrpides N.C."/>
            <person name="Klenk H.P."/>
            <person name="Eisen J.A."/>
        </authorList>
    </citation>
    <scope>NUCLEOTIDE SEQUENCE [LARGE SCALE GENOMIC DNA]</scope>
    <source>
        <strain evidence="7">ATCC 49978 / DSM 6589 / Su883</strain>
    </source>
</reference>
<keyword evidence="2 4" id="KW-0238">DNA-binding</keyword>
<keyword evidence="1" id="KW-0805">Transcription regulation</keyword>
<dbReference type="PANTHER" id="PTHR30055">
    <property type="entry name" value="HTH-TYPE TRANSCRIPTIONAL REGULATOR RUTR"/>
    <property type="match status" value="1"/>
</dbReference>
<organism evidence="6 7">
    <name type="scientific">Thermanaerovibrio acidaminovorans (strain ATCC 49978 / DSM 6589 / Su883)</name>
    <name type="common">Selenomonas acidaminovorans</name>
    <dbReference type="NCBI Taxonomy" id="525903"/>
    <lineage>
        <taxon>Bacteria</taxon>
        <taxon>Thermotogati</taxon>
        <taxon>Synergistota</taxon>
        <taxon>Synergistia</taxon>
        <taxon>Synergistales</taxon>
        <taxon>Synergistaceae</taxon>
        <taxon>Thermanaerovibrio</taxon>
    </lineage>
</organism>
<dbReference type="EnsemblBacteria" id="ACZ19613">
    <property type="protein sequence ID" value="ACZ19613"/>
    <property type="gene ID" value="Taci_1382"/>
</dbReference>
<dbReference type="PANTHER" id="PTHR30055:SF234">
    <property type="entry name" value="HTH-TYPE TRANSCRIPTIONAL REGULATOR BETI"/>
    <property type="match status" value="1"/>
</dbReference>
<dbReference type="GO" id="GO:0000976">
    <property type="term" value="F:transcription cis-regulatory region binding"/>
    <property type="evidence" value="ECO:0007669"/>
    <property type="project" value="TreeGrafter"/>
</dbReference>
<dbReference type="Gene3D" id="1.10.357.10">
    <property type="entry name" value="Tetracycline Repressor, domain 2"/>
    <property type="match status" value="1"/>
</dbReference>
<feature type="domain" description="HTH tetR-type" evidence="5">
    <location>
        <begin position="13"/>
        <end position="73"/>
    </location>
</feature>
<protein>
    <submittedName>
        <fullName evidence="6">Transcriptional regulator, TetR family</fullName>
    </submittedName>
</protein>
<dbReference type="EMBL" id="CP001818">
    <property type="protein sequence ID" value="ACZ19613.1"/>
    <property type="molecule type" value="Genomic_DNA"/>
</dbReference>
<name>D1B6H2_THEAS</name>
<dbReference type="InterPro" id="IPR009057">
    <property type="entry name" value="Homeodomain-like_sf"/>
</dbReference>
<feature type="DNA-binding region" description="H-T-H motif" evidence="4">
    <location>
        <begin position="36"/>
        <end position="55"/>
    </location>
</feature>
<dbReference type="InterPro" id="IPR050109">
    <property type="entry name" value="HTH-type_TetR-like_transc_reg"/>
</dbReference>
<evidence type="ECO:0000256" key="2">
    <source>
        <dbReference type="ARBA" id="ARBA00023125"/>
    </source>
</evidence>
<dbReference type="Pfam" id="PF00440">
    <property type="entry name" value="TetR_N"/>
    <property type="match status" value="1"/>
</dbReference>
<dbReference type="GO" id="GO:0003700">
    <property type="term" value="F:DNA-binding transcription factor activity"/>
    <property type="evidence" value="ECO:0007669"/>
    <property type="project" value="TreeGrafter"/>
</dbReference>
<dbReference type="eggNOG" id="COG1309">
    <property type="taxonomic scope" value="Bacteria"/>
</dbReference>
<dbReference type="AlphaFoldDB" id="D1B6H2"/>
<proteinExistence type="predicted"/>
<evidence type="ECO:0000313" key="6">
    <source>
        <dbReference type="EMBL" id="ACZ19613.1"/>
    </source>
</evidence>
<dbReference type="Proteomes" id="UP000002030">
    <property type="component" value="Chromosome"/>
</dbReference>
<dbReference type="HOGENOM" id="CLU_069356_12_2_0"/>
<dbReference type="PROSITE" id="PS50977">
    <property type="entry name" value="HTH_TETR_2"/>
    <property type="match status" value="1"/>
</dbReference>
<accession>D1B6H2</accession>
<dbReference type="SUPFAM" id="SSF46689">
    <property type="entry name" value="Homeodomain-like"/>
    <property type="match status" value="1"/>
</dbReference>
<dbReference type="OrthoDB" id="9785164at2"/>
<sequence length="217" mass="23883">MKLSERKRSLMESVTRDALYEAAVGLLREEGWKGFTMGKLAARAGVAKGTVYNYFDGKGDVLFFVMERNGMRTAEALKSLADRVEAGEADPVEALGEALQVATSGMYRNRHVIAAIARAFEDDPRLLARKRSCQDPKHPLVTIRDSMLRILEAGVRSGGLVEVDPRGAEAVIHCTMMGLGRLLAMEDRDSHGMGQEDISSLLTRIILHGLRRRGAEL</sequence>
<evidence type="ECO:0000313" key="7">
    <source>
        <dbReference type="Proteomes" id="UP000002030"/>
    </source>
</evidence>
<dbReference type="STRING" id="525903.Taci_1382"/>
<evidence type="ECO:0000259" key="5">
    <source>
        <dbReference type="PROSITE" id="PS50977"/>
    </source>
</evidence>
<dbReference type="KEGG" id="tai:Taci_1382"/>
<dbReference type="RefSeq" id="WP_012870124.1">
    <property type="nucleotide sequence ID" value="NC_013522.1"/>
</dbReference>
<evidence type="ECO:0000256" key="1">
    <source>
        <dbReference type="ARBA" id="ARBA00023015"/>
    </source>
</evidence>
<keyword evidence="3" id="KW-0804">Transcription</keyword>
<keyword evidence="7" id="KW-1185">Reference proteome</keyword>
<evidence type="ECO:0000256" key="3">
    <source>
        <dbReference type="ARBA" id="ARBA00023163"/>
    </source>
</evidence>
<evidence type="ECO:0000256" key="4">
    <source>
        <dbReference type="PROSITE-ProRule" id="PRU00335"/>
    </source>
</evidence>